<reference evidence="2" key="4">
    <citation type="submission" date="2019-03" db="UniProtKB">
        <authorList>
            <consortium name="EnsemblPlants"/>
        </authorList>
    </citation>
    <scope>IDENTIFICATION</scope>
</reference>
<protein>
    <submittedName>
        <fullName evidence="2">Uncharacterized protein</fullName>
    </submittedName>
</protein>
<dbReference type="Proteomes" id="UP000015105">
    <property type="component" value="Chromosome 2D"/>
</dbReference>
<reference evidence="2" key="3">
    <citation type="journal article" date="2017" name="Nature">
        <title>Genome sequence of the progenitor of the wheat D genome Aegilops tauschii.</title>
        <authorList>
            <person name="Luo M.C."/>
            <person name="Gu Y.Q."/>
            <person name="Puiu D."/>
            <person name="Wang H."/>
            <person name="Twardziok S.O."/>
            <person name="Deal K.R."/>
            <person name="Huo N."/>
            <person name="Zhu T."/>
            <person name="Wang L."/>
            <person name="Wang Y."/>
            <person name="McGuire P.E."/>
            <person name="Liu S."/>
            <person name="Long H."/>
            <person name="Ramasamy R.K."/>
            <person name="Rodriguez J.C."/>
            <person name="Van S.L."/>
            <person name="Yuan L."/>
            <person name="Wang Z."/>
            <person name="Xia Z."/>
            <person name="Xiao L."/>
            <person name="Anderson O.D."/>
            <person name="Ouyang S."/>
            <person name="Liang Y."/>
            <person name="Zimin A.V."/>
            <person name="Pertea G."/>
            <person name="Qi P."/>
            <person name="Bennetzen J.L."/>
            <person name="Dai X."/>
            <person name="Dawson M.W."/>
            <person name="Muller H.G."/>
            <person name="Kugler K."/>
            <person name="Rivarola-Duarte L."/>
            <person name="Spannagl M."/>
            <person name="Mayer K.F.X."/>
            <person name="Lu F.H."/>
            <person name="Bevan M.W."/>
            <person name="Leroy P."/>
            <person name="Li P."/>
            <person name="You F.M."/>
            <person name="Sun Q."/>
            <person name="Liu Z."/>
            <person name="Lyons E."/>
            <person name="Wicker T."/>
            <person name="Salzberg S.L."/>
            <person name="Devos K.M."/>
            <person name="Dvorak J."/>
        </authorList>
    </citation>
    <scope>NUCLEOTIDE SEQUENCE [LARGE SCALE GENOMIC DNA]</scope>
    <source>
        <strain evidence="2">cv. AL8/78</strain>
    </source>
</reference>
<keyword evidence="3" id="KW-1185">Reference proteome</keyword>
<evidence type="ECO:0000313" key="3">
    <source>
        <dbReference type="Proteomes" id="UP000015105"/>
    </source>
</evidence>
<dbReference type="EnsemblPlants" id="AET2Gv20480500.27">
    <property type="protein sequence ID" value="AET2Gv20480500.27"/>
    <property type="gene ID" value="AET2Gv20480500"/>
</dbReference>
<reference evidence="3" key="1">
    <citation type="journal article" date="2014" name="Science">
        <title>Ancient hybridizations among the ancestral genomes of bread wheat.</title>
        <authorList>
            <consortium name="International Wheat Genome Sequencing Consortium,"/>
            <person name="Marcussen T."/>
            <person name="Sandve S.R."/>
            <person name="Heier L."/>
            <person name="Spannagl M."/>
            <person name="Pfeifer M."/>
            <person name="Jakobsen K.S."/>
            <person name="Wulff B.B."/>
            <person name="Steuernagel B."/>
            <person name="Mayer K.F."/>
            <person name="Olsen O.A."/>
        </authorList>
    </citation>
    <scope>NUCLEOTIDE SEQUENCE [LARGE SCALE GENOMIC DNA]</scope>
    <source>
        <strain evidence="3">cv. AL8/78</strain>
    </source>
</reference>
<reference evidence="3" key="2">
    <citation type="journal article" date="2017" name="Nat. Plants">
        <title>The Aegilops tauschii genome reveals multiple impacts of transposons.</title>
        <authorList>
            <person name="Zhao G."/>
            <person name="Zou C."/>
            <person name="Li K."/>
            <person name="Wang K."/>
            <person name="Li T."/>
            <person name="Gao L."/>
            <person name="Zhang X."/>
            <person name="Wang H."/>
            <person name="Yang Z."/>
            <person name="Liu X."/>
            <person name="Jiang W."/>
            <person name="Mao L."/>
            <person name="Kong X."/>
            <person name="Jiao Y."/>
            <person name="Jia J."/>
        </authorList>
    </citation>
    <scope>NUCLEOTIDE SEQUENCE [LARGE SCALE GENOMIC DNA]</scope>
    <source>
        <strain evidence="3">cv. AL8/78</strain>
    </source>
</reference>
<dbReference type="Gramene" id="AET2Gv20480500.27">
    <property type="protein sequence ID" value="AET2Gv20480500.27"/>
    <property type="gene ID" value="AET2Gv20480500"/>
</dbReference>
<feature type="compositionally biased region" description="Basic residues" evidence="1">
    <location>
        <begin position="1"/>
        <end position="18"/>
    </location>
</feature>
<sequence length="97" mass="10081">LLLPPRRRRLSCRGRARRSTPPPPAPSACSPTLKPTSEVHADGSSGHRTPSPRTSMDRQVDAEAAASASGQAPDVKPPPDEVHAPVIAVESTAASCV</sequence>
<dbReference type="AlphaFoldDB" id="A0A453BEU3"/>
<feature type="region of interest" description="Disordered" evidence="1">
    <location>
        <begin position="1"/>
        <end position="97"/>
    </location>
</feature>
<feature type="compositionally biased region" description="Low complexity" evidence="1">
    <location>
        <begin position="62"/>
        <end position="72"/>
    </location>
</feature>
<organism evidence="2 3">
    <name type="scientific">Aegilops tauschii subsp. strangulata</name>
    <name type="common">Goatgrass</name>
    <dbReference type="NCBI Taxonomy" id="200361"/>
    <lineage>
        <taxon>Eukaryota</taxon>
        <taxon>Viridiplantae</taxon>
        <taxon>Streptophyta</taxon>
        <taxon>Embryophyta</taxon>
        <taxon>Tracheophyta</taxon>
        <taxon>Spermatophyta</taxon>
        <taxon>Magnoliopsida</taxon>
        <taxon>Liliopsida</taxon>
        <taxon>Poales</taxon>
        <taxon>Poaceae</taxon>
        <taxon>BOP clade</taxon>
        <taxon>Pooideae</taxon>
        <taxon>Triticodae</taxon>
        <taxon>Triticeae</taxon>
        <taxon>Triticinae</taxon>
        <taxon>Aegilops</taxon>
    </lineage>
</organism>
<evidence type="ECO:0000256" key="1">
    <source>
        <dbReference type="SAM" id="MobiDB-lite"/>
    </source>
</evidence>
<name>A0A453BEU3_AEGTS</name>
<evidence type="ECO:0000313" key="2">
    <source>
        <dbReference type="EnsemblPlants" id="AET2Gv20480500.27"/>
    </source>
</evidence>
<proteinExistence type="predicted"/>
<reference evidence="2" key="5">
    <citation type="journal article" date="2021" name="G3 (Bethesda)">
        <title>Aegilops tauschii genome assembly Aet v5.0 features greater sequence contiguity and improved annotation.</title>
        <authorList>
            <person name="Wang L."/>
            <person name="Zhu T."/>
            <person name="Rodriguez J.C."/>
            <person name="Deal K.R."/>
            <person name="Dubcovsky J."/>
            <person name="McGuire P.E."/>
            <person name="Lux T."/>
            <person name="Spannagl M."/>
            <person name="Mayer K.F.X."/>
            <person name="Baldrich P."/>
            <person name="Meyers B.C."/>
            <person name="Huo N."/>
            <person name="Gu Y.Q."/>
            <person name="Zhou H."/>
            <person name="Devos K.M."/>
            <person name="Bennetzen J.L."/>
            <person name="Unver T."/>
            <person name="Budak H."/>
            <person name="Gulick P.J."/>
            <person name="Galiba G."/>
            <person name="Kalapos B."/>
            <person name="Nelson D.R."/>
            <person name="Li P."/>
            <person name="You F.M."/>
            <person name="Luo M.C."/>
            <person name="Dvorak J."/>
        </authorList>
    </citation>
    <scope>NUCLEOTIDE SEQUENCE [LARGE SCALE GENOMIC DNA]</scope>
    <source>
        <strain evidence="2">cv. AL8/78</strain>
    </source>
</reference>
<accession>A0A453BEU3</accession>